<organism evidence="2 3">
    <name type="scientific">Scheffersomyces stipitis (strain ATCC 58785 / CBS 6054 / NBRC 10063 / NRRL Y-11545)</name>
    <name type="common">Yeast</name>
    <name type="synonym">Pichia stipitis</name>
    <dbReference type="NCBI Taxonomy" id="322104"/>
    <lineage>
        <taxon>Eukaryota</taxon>
        <taxon>Fungi</taxon>
        <taxon>Dikarya</taxon>
        <taxon>Ascomycota</taxon>
        <taxon>Saccharomycotina</taxon>
        <taxon>Pichiomycetes</taxon>
        <taxon>Debaryomycetaceae</taxon>
        <taxon>Scheffersomyces</taxon>
    </lineage>
</organism>
<keyword evidence="2" id="KW-0418">Kinase</keyword>
<dbReference type="SUPFAM" id="SSF52540">
    <property type="entry name" value="P-loop containing nucleoside triphosphate hydrolases"/>
    <property type="match status" value="1"/>
</dbReference>
<dbReference type="OrthoDB" id="6362633at2759"/>
<dbReference type="EC" id="2.7.1.33" evidence="2"/>
<dbReference type="eggNOG" id="KOG2702">
    <property type="taxonomic scope" value="Eukaryota"/>
</dbReference>
<dbReference type="EMBL" id="CP000499">
    <property type="protein sequence ID" value="ABN67250.1"/>
    <property type="molecule type" value="Genomic_DNA"/>
</dbReference>
<dbReference type="GO" id="GO:0005524">
    <property type="term" value="F:ATP binding"/>
    <property type="evidence" value="ECO:0007669"/>
    <property type="project" value="InterPro"/>
</dbReference>
<gene>
    <name evidence="2" type="primary">YFH7.1</name>
    <name evidence="2" type="ORF">PICST_47307</name>
</gene>
<evidence type="ECO:0000313" key="2">
    <source>
        <dbReference type="EMBL" id="ABN67250.1"/>
    </source>
</evidence>
<dbReference type="InterPro" id="IPR006083">
    <property type="entry name" value="PRK/URK"/>
</dbReference>
<dbReference type="InParanoid" id="A3LWA9"/>
<dbReference type="InterPro" id="IPR027417">
    <property type="entry name" value="P-loop_NTPase"/>
</dbReference>
<dbReference type="GeneID" id="4839429"/>
<dbReference type="FunCoup" id="A3LWA9">
    <property type="interactions" value="9"/>
</dbReference>
<sequence length="240" mass="26804">MDSIPQCCVPQQYSTDQVGEVALRVLNNYKNKIKNNLSNRYVISLAGIPGSGKSTFAEKVTKELNGLDGDVKAVVLPQDGFHLYRAELQQLPNAEEAVTRRGAPFTFNANAFVGLVAKLNDPQYLVEAIQAPSFDHKLKDPVENDIHIGPDTRIIIVEGNYVSLTDDYWNRISDYVDETWFIQTPMEIVRDRIVKRHLDAGIAASHEEAIQRVDGSDLVNAHYVLNHSKTTDVVIITESI</sequence>
<feature type="domain" description="Phosphoribulokinase/uridine kinase" evidence="1">
    <location>
        <begin position="42"/>
        <end position="196"/>
    </location>
</feature>
<dbReference type="GO" id="GO:0004594">
    <property type="term" value="F:pantothenate kinase activity"/>
    <property type="evidence" value="ECO:0007669"/>
    <property type="project" value="UniProtKB-EC"/>
</dbReference>
<dbReference type="AlphaFoldDB" id="A3LWA9"/>
<keyword evidence="3" id="KW-1185">Reference proteome</keyword>
<evidence type="ECO:0000313" key="3">
    <source>
        <dbReference type="Proteomes" id="UP000002258"/>
    </source>
</evidence>
<proteinExistence type="predicted"/>
<dbReference type="KEGG" id="pic:PICST_47307"/>
<keyword evidence="2" id="KW-0808">Transferase</keyword>
<accession>A3LWA9</accession>
<name>A3LWA9_PICST</name>
<dbReference type="Pfam" id="PF00485">
    <property type="entry name" value="PRK"/>
    <property type="match status" value="1"/>
</dbReference>
<dbReference type="OMA" id="IYAPAFH"/>
<dbReference type="PANTHER" id="PTHR10285">
    <property type="entry name" value="URIDINE KINASE"/>
    <property type="match status" value="1"/>
</dbReference>
<dbReference type="HOGENOM" id="CLU_067202_0_1_1"/>
<protein>
    <submittedName>
        <fullName evidence="2">Pantothenate kinase-like protein</fullName>
        <ecNumber evidence="2">2.7.1.33</ecNumber>
    </submittedName>
</protein>
<dbReference type="Gene3D" id="3.40.50.300">
    <property type="entry name" value="P-loop containing nucleotide triphosphate hydrolases"/>
    <property type="match status" value="2"/>
</dbReference>
<dbReference type="STRING" id="322104.A3LWA9"/>
<dbReference type="Proteomes" id="UP000002258">
    <property type="component" value="Chromosome 5"/>
</dbReference>
<evidence type="ECO:0000259" key="1">
    <source>
        <dbReference type="Pfam" id="PF00485"/>
    </source>
</evidence>
<reference evidence="2 3" key="1">
    <citation type="journal article" date="2007" name="Nat. Biotechnol.">
        <title>Genome sequence of the lignocellulose-bioconverting and xylose-fermenting yeast Pichia stipitis.</title>
        <authorList>
            <person name="Jeffries T.W."/>
            <person name="Grigoriev I.V."/>
            <person name="Grimwood J."/>
            <person name="Laplaza J.M."/>
            <person name="Aerts A."/>
            <person name="Salamov A."/>
            <person name="Schmutz J."/>
            <person name="Lindquist E."/>
            <person name="Dehal P."/>
            <person name="Shapiro H."/>
            <person name="Jin Y.S."/>
            <person name="Passoth V."/>
            <person name="Richardson P.M."/>
        </authorList>
    </citation>
    <scope>NUCLEOTIDE SEQUENCE [LARGE SCALE GENOMIC DNA]</scope>
    <source>
        <strain evidence="3">ATCC 58785 / CBS 6054 / NBRC 10063 / NRRL Y-11545</strain>
    </source>
</reference>
<dbReference type="RefSeq" id="XP_001385279.1">
    <property type="nucleotide sequence ID" value="XM_001385242.1"/>
</dbReference>